<evidence type="ECO:0000259" key="3">
    <source>
        <dbReference type="PROSITE" id="PS50110"/>
    </source>
</evidence>
<dbReference type="EMBL" id="JAYGIL010000010">
    <property type="protein sequence ID" value="MEA5403298.1"/>
    <property type="molecule type" value="Genomic_DNA"/>
</dbReference>
<dbReference type="InterPro" id="IPR011006">
    <property type="entry name" value="CheY-like_superfamily"/>
</dbReference>
<evidence type="ECO:0000313" key="5">
    <source>
        <dbReference type="Proteomes" id="UP001303899"/>
    </source>
</evidence>
<accession>A0ABU5S4A2</accession>
<name>A0ABU5S4A2_9BACT</name>
<comment type="caution">
    <text evidence="4">The sequence shown here is derived from an EMBL/GenBank/DDBJ whole genome shotgun (WGS) entry which is preliminary data.</text>
</comment>
<reference evidence="4 5" key="1">
    <citation type="submission" date="2023-12" db="EMBL/GenBank/DDBJ databases">
        <title>Novel species of the genus Arcicella isolated from rivers.</title>
        <authorList>
            <person name="Lu H."/>
        </authorList>
    </citation>
    <scope>NUCLEOTIDE SEQUENCE [LARGE SCALE GENOMIC DNA]</scope>
    <source>
        <strain evidence="4 5">DC2W</strain>
    </source>
</reference>
<dbReference type="PANTHER" id="PTHR44591">
    <property type="entry name" value="STRESS RESPONSE REGULATOR PROTEIN 1"/>
    <property type="match status" value="1"/>
</dbReference>
<evidence type="ECO:0000256" key="1">
    <source>
        <dbReference type="ARBA" id="ARBA00022553"/>
    </source>
</evidence>
<dbReference type="CDD" id="cd17546">
    <property type="entry name" value="REC_hyHK_CKI1_RcsC-like"/>
    <property type="match status" value="1"/>
</dbReference>
<feature type="domain" description="Response regulatory" evidence="3">
    <location>
        <begin position="6"/>
        <end position="127"/>
    </location>
</feature>
<protein>
    <submittedName>
        <fullName evidence="4">Response regulator</fullName>
    </submittedName>
</protein>
<evidence type="ECO:0000256" key="2">
    <source>
        <dbReference type="PROSITE-ProRule" id="PRU00169"/>
    </source>
</evidence>
<dbReference type="Gene3D" id="3.40.50.2300">
    <property type="match status" value="1"/>
</dbReference>
<feature type="modified residue" description="4-aspartylphosphate" evidence="2">
    <location>
        <position position="57"/>
    </location>
</feature>
<dbReference type="RefSeq" id="WP_323328662.1">
    <property type="nucleotide sequence ID" value="NZ_JAYGIL010000010.1"/>
</dbReference>
<dbReference type="Pfam" id="PF00072">
    <property type="entry name" value="Response_reg"/>
    <property type="match status" value="1"/>
</dbReference>
<dbReference type="InterPro" id="IPR050595">
    <property type="entry name" value="Bact_response_regulator"/>
</dbReference>
<dbReference type="SUPFAM" id="SSF52172">
    <property type="entry name" value="CheY-like"/>
    <property type="match status" value="1"/>
</dbReference>
<organism evidence="4 5">
    <name type="scientific">Arcicella gelida</name>
    <dbReference type="NCBI Taxonomy" id="2984195"/>
    <lineage>
        <taxon>Bacteria</taxon>
        <taxon>Pseudomonadati</taxon>
        <taxon>Bacteroidota</taxon>
        <taxon>Cytophagia</taxon>
        <taxon>Cytophagales</taxon>
        <taxon>Flectobacillaceae</taxon>
        <taxon>Arcicella</taxon>
    </lineage>
</organism>
<keyword evidence="5" id="KW-1185">Reference proteome</keyword>
<dbReference type="InterPro" id="IPR001789">
    <property type="entry name" value="Sig_transdc_resp-reg_receiver"/>
</dbReference>
<dbReference type="Proteomes" id="UP001303899">
    <property type="component" value="Unassembled WGS sequence"/>
</dbReference>
<dbReference type="PANTHER" id="PTHR44591:SF3">
    <property type="entry name" value="RESPONSE REGULATORY DOMAIN-CONTAINING PROTEIN"/>
    <property type="match status" value="1"/>
</dbReference>
<proteinExistence type="predicted"/>
<keyword evidence="1 2" id="KW-0597">Phosphoprotein</keyword>
<dbReference type="PROSITE" id="PS50110">
    <property type="entry name" value="RESPONSE_REGULATORY"/>
    <property type="match status" value="1"/>
</dbReference>
<evidence type="ECO:0000313" key="4">
    <source>
        <dbReference type="EMBL" id="MEA5403298.1"/>
    </source>
</evidence>
<dbReference type="SMART" id="SM00448">
    <property type="entry name" value="REC"/>
    <property type="match status" value="1"/>
</dbReference>
<gene>
    <name evidence="4" type="ORF">VB776_10255</name>
</gene>
<sequence>MTKHPFILIVDDNRMNRLVLSKQLSSFRMSIGECEDGQQAVDFIKESSYQHIIVLLDLNMPVMDGYKFLVYLKDNKVEFRGKQIEVIVVSASEYAVYQERKLEVEIVAYLQKVVSKVMLIDAIELAIGKFDFDGF</sequence>